<evidence type="ECO:0000256" key="1">
    <source>
        <dbReference type="SAM" id="MobiDB-lite"/>
    </source>
</evidence>
<feature type="domain" description="Chromo" evidence="2">
    <location>
        <begin position="326"/>
        <end position="361"/>
    </location>
</feature>
<dbReference type="GO" id="GO:0003676">
    <property type="term" value="F:nucleic acid binding"/>
    <property type="evidence" value="ECO:0007669"/>
    <property type="project" value="InterPro"/>
</dbReference>
<dbReference type="PROSITE" id="PS50994">
    <property type="entry name" value="INTEGRASE"/>
    <property type="match status" value="1"/>
</dbReference>
<dbReference type="PROSITE" id="PS50013">
    <property type="entry name" value="CHROMO_2"/>
    <property type="match status" value="1"/>
</dbReference>
<accession>A0A225W4Y9</accession>
<reference evidence="5" key="1">
    <citation type="submission" date="2017-03" db="EMBL/GenBank/DDBJ databases">
        <title>Phytopthora megakarya and P. palmivora, two closely related causual agents of cacao black pod achieved similar genome size and gene model numbers by different mechanisms.</title>
        <authorList>
            <person name="Ali S."/>
            <person name="Shao J."/>
            <person name="Larry D.J."/>
            <person name="Kronmiller B."/>
            <person name="Shen D."/>
            <person name="Strem M.D."/>
            <person name="Melnick R.L."/>
            <person name="Guiltinan M.J."/>
            <person name="Tyler B.M."/>
            <person name="Meinhardt L.W."/>
            <person name="Bailey B.A."/>
        </authorList>
    </citation>
    <scope>NUCLEOTIDE SEQUENCE [LARGE SCALE GENOMIC DNA]</scope>
    <source>
        <strain evidence="5">zdho120</strain>
    </source>
</reference>
<dbReference type="GO" id="GO:0015074">
    <property type="term" value="P:DNA integration"/>
    <property type="evidence" value="ECO:0007669"/>
    <property type="project" value="InterPro"/>
</dbReference>
<dbReference type="InterPro" id="IPR023780">
    <property type="entry name" value="Chromo_domain"/>
</dbReference>
<name>A0A225W4Y9_9STRA</name>
<dbReference type="SUPFAM" id="SSF53098">
    <property type="entry name" value="Ribonuclease H-like"/>
    <property type="match status" value="1"/>
</dbReference>
<protein>
    <submittedName>
        <fullName evidence="4">Retrotransposon nucleocapsid protein</fullName>
    </submittedName>
</protein>
<evidence type="ECO:0000259" key="2">
    <source>
        <dbReference type="PROSITE" id="PS50013"/>
    </source>
</evidence>
<organism evidence="4 5">
    <name type="scientific">Phytophthora megakarya</name>
    <dbReference type="NCBI Taxonomy" id="4795"/>
    <lineage>
        <taxon>Eukaryota</taxon>
        <taxon>Sar</taxon>
        <taxon>Stramenopiles</taxon>
        <taxon>Oomycota</taxon>
        <taxon>Peronosporomycetes</taxon>
        <taxon>Peronosporales</taxon>
        <taxon>Peronosporaceae</taxon>
        <taxon>Phytophthora</taxon>
    </lineage>
</organism>
<evidence type="ECO:0000313" key="5">
    <source>
        <dbReference type="Proteomes" id="UP000198211"/>
    </source>
</evidence>
<dbReference type="PANTHER" id="PTHR37984">
    <property type="entry name" value="PROTEIN CBG26694"/>
    <property type="match status" value="1"/>
</dbReference>
<dbReference type="InterPro" id="IPR050951">
    <property type="entry name" value="Retrovirus_Pol_polyprotein"/>
</dbReference>
<dbReference type="OrthoDB" id="117147at2759"/>
<dbReference type="EMBL" id="NBNE01001743">
    <property type="protein sequence ID" value="OWZ12811.1"/>
    <property type="molecule type" value="Genomic_DNA"/>
</dbReference>
<feature type="compositionally biased region" description="Basic and acidic residues" evidence="1">
    <location>
        <begin position="424"/>
        <end position="434"/>
    </location>
</feature>
<dbReference type="SUPFAM" id="SSF54160">
    <property type="entry name" value="Chromo domain-like"/>
    <property type="match status" value="1"/>
</dbReference>
<gene>
    <name evidence="4" type="ORF">PHMEG_00013963</name>
</gene>
<dbReference type="AlphaFoldDB" id="A0A225W4Y9"/>
<dbReference type="InterPro" id="IPR036397">
    <property type="entry name" value="RNaseH_sf"/>
</dbReference>
<dbReference type="PANTHER" id="PTHR37984:SF5">
    <property type="entry name" value="PROTEIN NYNRIN-LIKE"/>
    <property type="match status" value="1"/>
</dbReference>
<evidence type="ECO:0000259" key="3">
    <source>
        <dbReference type="PROSITE" id="PS50994"/>
    </source>
</evidence>
<dbReference type="Pfam" id="PF00385">
    <property type="entry name" value="Chromo"/>
    <property type="match status" value="1"/>
</dbReference>
<dbReference type="InterPro" id="IPR016197">
    <property type="entry name" value="Chromo-like_dom_sf"/>
</dbReference>
<keyword evidence="5" id="KW-1185">Reference proteome</keyword>
<proteinExistence type="predicted"/>
<comment type="caution">
    <text evidence="4">The sequence shown here is derived from an EMBL/GenBank/DDBJ whole genome shotgun (WGS) entry which is preliminary data.</text>
</comment>
<dbReference type="InterPro" id="IPR001584">
    <property type="entry name" value="Integrase_cat-core"/>
</dbReference>
<dbReference type="Gene3D" id="2.40.50.40">
    <property type="match status" value="1"/>
</dbReference>
<dbReference type="Gene3D" id="3.30.420.10">
    <property type="entry name" value="Ribonuclease H-like superfamily/Ribonuclease H"/>
    <property type="match status" value="1"/>
</dbReference>
<feature type="domain" description="Integrase catalytic" evidence="3">
    <location>
        <begin position="1"/>
        <end position="181"/>
    </location>
</feature>
<dbReference type="InterPro" id="IPR000953">
    <property type="entry name" value="Chromo/chromo_shadow_dom"/>
</dbReference>
<sequence length="445" mass="50846">MDLDFKSYVQSCEACMRYKSSTGHFITHLPVSDGFDAIMVVVDKLSKRPVYIMTHTTATSKDTATLFFNNVFRYYGIPTTIVSDRDPKFTSKFWKALVNMMKITTGMTMAHRAQADVQTERQNRTLEDSLTCSISYHGYDWNEHLPMIEHAHATLMSGSSKMSPFFVDTGRKPRNPLNTSEQITQVAQSRVEYASRFVHHRQNVIARARKNLLEAQVAQKKFYDRRRSEEPFKAGELALLSTQDLNISHATAETTLRSRKFIPRFIGPYRIKDIKGNVLVANLKHLSPRFNIAKRKVYTSNPARFAGRVIPKSTPVIFDDDNESLHVIEGLMKKRVFNRQLEYLVKWHGLPYHENTWDESATSNMLATGKDYPRISTSTTAQIELKGYGSTNSIFNDDFDSLGAGGHSTGRECNDLHVPNNKTSSDESTYREPSRPLQTYRLRKC</sequence>
<feature type="region of interest" description="Disordered" evidence="1">
    <location>
        <begin position="410"/>
        <end position="438"/>
    </location>
</feature>
<dbReference type="InterPro" id="IPR012337">
    <property type="entry name" value="RNaseH-like_sf"/>
</dbReference>
<dbReference type="STRING" id="4795.A0A225W4Y9"/>
<dbReference type="Proteomes" id="UP000198211">
    <property type="component" value="Unassembled WGS sequence"/>
</dbReference>
<evidence type="ECO:0000313" key="4">
    <source>
        <dbReference type="EMBL" id="OWZ12811.1"/>
    </source>
</evidence>